<name>A0AAP5C5Y9_9GAMM</name>
<feature type="transmembrane region" description="Helical" evidence="1">
    <location>
        <begin position="52"/>
        <end position="74"/>
    </location>
</feature>
<feature type="domain" description="Acyltransferase 3" evidence="2">
    <location>
        <begin position="16"/>
        <end position="354"/>
    </location>
</feature>
<keyword evidence="3" id="KW-0012">Acyltransferase</keyword>
<dbReference type="GO" id="GO:0016020">
    <property type="term" value="C:membrane"/>
    <property type="evidence" value="ECO:0007669"/>
    <property type="project" value="TreeGrafter"/>
</dbReference>
<dbReference type="AlphaFoldDB" id="A0AAP5C5Y9"/>
<keyword evidence="1" id="KW-1133">Transmembrane helix</keyword>
<organism evidence="3 4">
    <name type="scientific">Stenotrophomonas geniculata</name>
    <dbReference type="NCBI Taxonomy" id="86188"/>
    <lineage>
        <taxon>Bacteria</taxon>
        <taxon>Pseudomonadati</taxon>
        <taxon>Pseudomonadota</taxon>
        <taxon>Gammaproteobacteria</taxon>
        <taxon>Lysobacterales</taxon>
        <taxon>Lysobacteraceae</taxon>
        <taxon>Stenotrophomonas</taxon>
    </lineage>
</organism>
<sequence length="383" mass="42640">MQVFREGALRSQPHNLDIEILRAAAVGLTLFAHLEILLYWQSPAFRKITDVVFFWGGVDIFFCISGYVITASLLREHPRIPSFSKLAIPFWIRRFWRLTPSAIFWLLVVVLMSALPINDGHLRSVSQNLMDLASATLYVANVHFWSCYAGESQGCGINQVYWSLSLEEQCYLLLPVLVYTLGWKRLPVALVLIIAAQALLYRPILSLLWFVRTDALAAGVLIALAADRGLLKKIEPKFLGWRPLGLTFFALCILSIGMLAAKSHVIQLHTTCIMLVAAVLVWAASYGNSYLGISGRAGRLVAYIGSRSYALYLTHVPVYYLAKPVSEWAGVGAHSSPVSHVVYVCAALGTALLLAEANFRFIEVPLRAHGRTIAARWTEHRSQ</sequence>
<dbReference type="InterPro" id="IPR002656">
    <property type="entry name" value="Acyl_transf_3_dom"/>
</dbReference>
<accession>A0AAP5C5Y9</accession>
<feature type="transmembrane region" description="Helical" evidence="1">
    <location>
        <begin position="300"/>
        <end position="321"/>
    </location>
</feature>
<feature type="transmembrane region" description="Helical" evidence="1">
    <location>
        <begin position="341"/>
        <end position="362"/>
    </location>
</feature>
<dbReference type="GO" id="GO:0009103">
    <property type="term" value="P:lipopolysaccharide biosynthetic process"/>
    <property type="evidence" value="ECO:0007669"/>
    <property type="project" value="TreeGrafter"/>
</dbReference>
<dbReference type="EMBL" id="JAVIAC010000005">
    <property type="protein sequence ID" value="MDQ7952440.1"/>
    <property type="molecule type" value="Genomic_DNA"/>
</dbReference>
<dbReference type="Proteomes" id="UP001240529">
    <property type="component" value="Unassembled WGS sequence"/>
</dbReference>
<dbReference type="PANTHER" id="PTHR23028:SF53">
    <property type="entry name" value="ACYL_TRANSF_3 DOMAIN-CONTAINING PROTEIN"/>
    <property type="match status" value="1"/>
</dbReference>
<feature type="transmembrane region" description="Helical" evidence="1">
    <location>
        <begin position="171"/>
        <end position="201"/>
    </location>
</feature>
<dbReference type="RefSeq" id="WP_157806000.1">
    <property type="nucleotide sequence ID" value="NZ_JAUZEA010000005.1"/>
</dbReference>
<feature type="transmembrane region" description="Helical" evidence="1">
    <location>
        <begin position="238"/>
        <end position="260"/>
    </location>
</feature>
<comment type="caution">
    <text evidence="3">The sequence shown here is derived from an EMBL/GenBank/DDBJ whole genome shotgun (WGS) entry which is preliminary data.</text>
</comment>
<dbReference type="InterPro" id="IPR050879">
    <property type="entry name" value="Acyltransferase_3"/>
</dbReference>
<dbReference type="Pfam" id="PF01757">
    <property type="entry name" value="Acyl_transf_3"/>
    <property type="match status" value="1"/>
</dbReference>
<keyword evidence="1" id="KW-0812">Transmembrane</keyword>
<evidence type="ECO:0000313" key="3">
    <source>
        <dbReference type="EMBL" id="MDQ7952440.1"/>
    </source>
</evidence>
<evidence type="ECO:0000313" key="4">
    <source>
        <dbReference type="Proteomes" id="UP001240529"/>
    </source>
</evidence>
<feature type="transmembrane region" description="Helical" evidence="1">
    <location>
        <begin position="95"/>
        <end position="117"/>
    </location>
</feature>
<protein>
    <submittedName>
        <fullName evidence="3">Acyltransferase</fullName>
        <ecNumber evidence="3">2.3.-.-</ecNumber>
    </submittedName>
</protein>
<feature type="transmembrane region" description="Helical" evidence="1">
    <location>
        <begin position="266"/>
        <end position="288"/>
    </location>
</feature>
<gene>
    <name evidence="3" type="ORF">Q0031_11655</name>
</gene>
<evidence type="ECO:0000259" key="2">
    <source>
        <dbReference type="Pfam" id="PF01757"/>
    </source>
</evidence>
<dbReference type="PANTHER" id="PTHR23028">
    <property type="entry name" value="ACETYLTRANSFERASE"/>
    <property type="match status" value="1"/>
</dbReference>
<feature type="transmembrane region" description="Helical" evidence="1">
    <location>
        <begin position="20"/>
        <end position="40"/>
    </location>
</feature>
<keyword evidence="3" id="KW-0808">Transferase</keyword>
<evidence type="ECO:0000256" key="1">
    <source>
        <dbReference type="SAM" id="Phobius"/>
    </source>
</evidence>
<dbReference type="EC" id="2.3.-.-" evidence="3"/>
<keyword evidence="1" id="KW-0472">Membrane</keyword>
<proteinExistence type="predicted"/>
<reference evidence="3" key="1">
    <citation type="submission" date="2023-07" db="EMBL/GenBank/DDBJ databases">
        <authorList>
            <person name="Shahid S."/>
            <person name="Akbar M.Y."/>
            <person name="Ajmal W."/>
            <person name="Ansari A."/>
            <person name="Ghazanfar S."/>
        </authorList>
    </citation>
    <scope>NUCLEOTIDE SEQUENCE</scope>
    <source>
        <strain evidence="3">NIGAB</strain>
    </source>
</reference>
<dbReference type="GO" id="GO:0016747">
    <property type="term" value="F:acyltransferase activity, transferring groups other than amino-acyl groups"/>
    <property type="evidence" value="ECO:0007669"/>
    <property type="project" value="InterPro"/>
</dbReference>